<evidence type="ECO:0000256" key="4">
    <source>
        <dbReference type="ARBA" id="ARBA00022723"/>
    </source>
</evidence>
<dbReference type="GO" id="GO:0140006">
    <property type="term" value="F:histone H3 reader activity"/>
    <property type="evidence" value="ECO:0007669"/>
    <property type="project" value="UniProtKB-ARBA"/>
</dbReference>
<comment type="caution">
    <text evidence="14">The sequence shown here is derived from an EMBL/GenBank/DDBJ whole genome shotgun (WGS) entry which is preliminary data.</text>
</comment>
<keyword evidence="5 12" id="KW-0863">Zinc-finger</keyword>
<evidence type="ECO:0000256" key="6">
    <source>
        <dbReference type="ARBA" id="ARBA00022833"/>
    </source>
</evidence>
<keyword evidence="6" id="KW-0862">Zinc</keyword>
<evidence type="ECO:0000256" key="3">
    <source>
        <dbReference type="ARBA" id="ARBA00022454"/>
    </source>
</evidence>
<evidence type="ECO:0000256" key="2">
    <source>
        <dbReference type="ARBA" id="ARBA00004286"/>
    </source>
</evidence>
<keyword evidence="9" id="KW-0103">Bromodomain</keyword>
<comment type="subcellular location">
    <subcellularLocation>
        <location evidence="2">Chromosome</location>
    </subcellularLocation>
    <subcellularLocation>
        <location evidence="1">Nucleus</location>
    </subcellularLocation>
</comment>
<dbReference type="GO" id="GO:0008270">
    <property type="term" value="F:zinc ion binding"/>
    <property type="evidence" value="ECO:0007669"/>
    <property type="project" value="UniProtKB-KW"/>
</dbReference>
<dbReference type="SUPFAM" id="SSF144232">
    <property type="entry name" value="HIT/MYND zinc finger-like"/>
    <property type="match status" value="1"/>
</dbReference>
<dbReference type="GO" id="GO:0034243">
    <property type="term" value="P:regulation of transcription elongation by RNA polymerase II"/>
    <property type="evidence" value="ECO:0007669"/>
    <property type="project" value="InterPro"/>
</dbReference>
<organism evidence="14 15">
    <name type="scientific">Ditylenchus destructor</name>
    <dbReference type="NCBI Taxonomy" id="166010"/>
    <lineage>
        <taxon>Eukaryota</taxon>
        <taxon>Metazoa</taxon>
        <taxon>Ecdysozoa</taxon>
        <taxon>Nematoda</taxon>
        <taxon>Chromadorea</taxon>
        <taxon>Rhabditida</taxon>
        <taxon>Tylenchina</taxon>
        <taxon>Tylenchomorpha</taxon>
        <taxon>Sphaerularioidea</taxon>
        <taxon>Anguinidae</taxon>
        <taxon>Anguininae</taxon>
        <taxon>Ditylenchus</taxon>
    </lineage>
</organism>
<evidence type="ECO:0000256" key="1">
    <source>
        <dbReference type="ARBA" id="ARBA00004123"/>
    </source>
</evidence>
<evidence type="ECO:0000256" key="12">
    <source>
        <dbReference type="PROSITE-ProRule" id="PRU00134"/>
    </source>
</evidence>
<dbReference type="PROSITE" id="PS01360">
    <property type="entry name" value="ZF_MYND_1"/>
    <property type="match status" value="1"/>
</dbReference>
<dbReference type="AlphaFoldDB" id="A0AAD4R2N3"/>
<dbReference type="GO" id="GO:0003714">
    <property type="term" value="F:transcription corepressor activity"/>
    <property type="evidence" value="ECO:0007669"/>
    <property type="project" value="InterPro"/>
</dbReference>
<dbReference type="EMBL" id="JAKKPZ010000056">
    <property type="protein sequence ID" value="KAI1705481.1"/>
    <property type="molecule type" value="Genomic_DNA"/>
</dbReference>
<keyword evidence="10" id="KW-0804">Transcription</keyword>
<dbReference type="PROSITE" id="PS50865">
    <property type="entry name" value="ZF_MYND_2"/>
    <property type="match status" value="1"/>
</dbReference>
<keyword evidence="15" id="KW-1185">Reference proteome</keyword>
<evidence type="ECO:0000256" key="10">
    <source>
        <dbReference type="ARBA" id="ARBA00023163"/>
    </source>
</evidence>
<dbReference type="Proteomes" id="UP001201812">
    <property type="component" value="Unassembled WGS sequence"/>
</dbReference>
<dbReference type="GO" id="GO:0005634">
    <property type="term" value="C:nucleus"/>
    <property type="evidence" value="ECO:0007669"/>
    <property type="project" value="UniProtKB-SubCell"/>
</dbReference>
<keyword evidence="11" id="KW-0539">Nucleus</keyword>
<evidence type="ECO:0000256" key="7">
    <source>
        <dbReference type="ARBA" id="ARBA00022853"/>
    </source>
</evidence>
<dbReference type="GO" id="GO:0005694">
    <property type="term" value="C:chromosome"/>
    <property type="evidence" value="ECO:0007669"/>
    <property type="project" value="UniProtKB-SubCell"/>
</dbReference>
<keyword evidence="7" id="KW-0156">Chromatin regulator</keyword>
<dbReference type="Pfam" id="PF24324">
    <property type="entry name" value="MYND_ZMYND11_ZMYD8"/>
    <property type="match status" value="1"/>
</dbReference>
<dbReference type="InterPro" id="IPR047269">
    <property type="entry name" value="ZMY11"/>
</dbReference>
<accession>A0AAD4R2N3</accession>
<sequence>MISHFYDTPILLNERTRLFLTELQAHWLNEYRHNREKALVEMTEVLHQEFVADQERMKVTLQNQFKQELEATKRDLEQKYRTSLKAEMDAVAERFRCEISLTKKKQWCWQCEREAIYHCCWNTAYCSVDCQTSHWSAHRRVCRRKKPQS</sequence>
<protein>
    <submittedName>
        <fullName evidence="14">Zinc finger MYND domain-containing protein 11</fullName>
    </submittedName>
</protein>
<dbReference type="FunFam" id="6.10.140.2220:FF:000002">
    <property type="entry name" value="Protein kinase C-binding protein 1 isoform C"/>
    <property type="match status" value="1"/>
</dbReference>
<dbReference type="PANTHER" id="PTHR46379">
    <property type="entry name" value="ZINC FINGER MYND DOMAIN-CONTAINING"/>
    <property type="match status" value="1"/>
</dbReference>
<proteinExistence type="predicted"/>
<keyword evidence="8" id="KW-0805">Transcription regulation</keyword>
<evidence type="ECO:0000256" key="5">
    <source>
        <dbReference type="ARBA" id="ARBA00022771"/>
    </source>
</evidence>
<dbReference type="InterPro" id="IPR057053">
    <property type="entry name" value="MYND_ZMYND11_ZMYD8"/>
</dbReference>
<evidence type="ECO:0000313" key="15">
    <source>
        <dbReference type="Proteomes" id="UP001201812"/>
    </source>
</evidence>
<evidence type="ECO:0000259" key="13">
    <source>
        <dbReference type="PROSITE" id="PS50865"/>
    </source>
</evidence>
<dbReference type="InterPro" id="IPR002893">
    <property type="entry name" value="Znf_MYND"/>
</dbReference>
<evidence type="ECO:0000256" key="8">
    <source>
        <dbReference type="ARBA" id="ARBA00023015"/>
    </source>
</evidence>
<feature type="domain" description="MYND-type" evidence="13">
    <location>
        <begin position="108"/>
        <end position="142"/>
    </location>
</feature>
<name>A0AAD4R2N3_9BILA</name>
<evidence type="ECO:0000313" key="14">
    <source>
        <dbReference type="EMBL" id="KAI1705481.1"/>
    </source>
</evidence>
<reference evidence="14" key="1">
    <citation type="submission" date="2022-01" db="EMBL/GenBank/DDBJ databases">
        <title>Genome Sequence Resource for Two Populations of Ditylenchus destructor, the Migratory Endoparasitic Phytonematode.</title>
        <authorList>
            <person name="Zhang H."/>
            <person name="Lin R."/>
            <person name="Xie B."/>
        </authorList>
    </citation>
    <scope>NUCLEOTIDE SEQUENCE</scope>
    <source>
        <strain evidence="14">BazhouSP</strain>
    </source>
</reference>
<evidence type="ECO:0000256" key="9">
    <source>
        <dbReference type="ARBA" id="ARBA00023117"/>
    </source>
</evidence>
<dbReference type="PANTHER" id="PTHR46379:SF1">
    <property type="entry name" value="ZINC FINGER MYND DOMAIN-CONTAINING PROTEIN 11"/>
    <property type="match status" value="1"/>
</dbReference>
<evidence type="ECO:0000256" key="11">
    <source>
        <dbReference type="ARBA" id="ARBA00023242"/>
    </source>
</evidence>
<keyword evidence="4" id="KW-0479">Metal-binding</keyword>
<dbReference type="Gene3D" id="6.10.140.2220">
    <property type="match status" value="1"/>
</dbReference>
<keyword evidence="3" id="KW-0158">Chromosome</keyword>
<dbReference type="GO" id="GO:0009966">
    <property type="term" value="P:regulation of signal transduction"/>
    <property type="evidence" value="ECO:0007669"/>
    <property type="project" value="TreeGrafter"/>
</dbReference>
<gene>
    <name evidence="14" type="ORF">DdX_13619</name>
</gene>